<protein>
    <submittedName>
        <fullName evidence="1">Uncharacterized protein</fullName>
    </submittedName>
</protein>
<evidence type="ECO:0000313" key="1">
    <source>
        <dbReference type="EMBL" id="RPB15161.1"/>
    </source>
</evidence>
<sequence>MLNSHSHNMDITPTTPLLSPYSKGHASVPFLSRRDDGFLLSYVPGGNAMHHFLQMLRRYCQNLDYYMARWFRLINTSPFPFDYIRYMQQILLPRLKVLTETFEIATVNFNTREVMQTMDMERWLKMVRTDVEWFRNEGLVKNKGERSDMIQLGICVECGMHWEVYVFL</sequence>
<reference evidence="1 2" key="1">
    <citation type="journal article" date="2018" name="Nat. Ecol. Evol.">
        <title>Pezizomycetes genomes reveal the molecular basis of ectomycorrhizal truffle lifestyle.</title>
        <authorList>
            <person name="Murat C."/>
            <person name="Payen T."/>
            <person name="Noel B."/>
            <person name="Kuo A."/>
            <person name="Morin E."/>
            <person name="Chen J."/>
            <person name="Kohler A."/>
            <person name="Krizsan K."/>
            <person name="Balestrini R."/>
            <person name="Da Silva C."/>
            <person name="Montanini B."/>
            <person name="Hainaut M."/>
            <person name="Levati E."/>
            <person name="Barry K.W."/>
            <person name="Belfiori B."/>
            <person name="Cichocki N."/>
            <person name="Clum A."/>
            <person name="Dockter R.B."/>
            <person name="Fauchery L."/>
            <person name="Guy J."/>
            <person name="Iotti M."/>
            <person name="Le Tacon F."/>
            <person name="Lindquist E.A."/>
            <person name="Lipzen A."/>
            <person name="Malagnac F."/>
            <person name="Mello A."/>
            <person name="Molinier V."/>
            <person name="Miyauchi S."/>
            <person name="Poulain J."/>
            <person name="Riccioni C."/>
            <person name="Rubini A."/>
            <person name="Sitrit Y."/>
            <person name="Splivallo R."/>
            <person name="Traeger S."/>
            <person name="Wang M."/>
            <person name="Zifcakova L."/>
            <person name="Wipf D."/>
            <person name="Zambonelli A."/>
            <person name="Paolocci F."/>
            <person name="Nowrousian M."/>
            <person name="Ottonello S."/>
            <person name="Baldrian P."/>
            <person name="Spatafora J.W."/>
            <person name="Henrissat B."/>
            <person name="Nagy L.G."/>
            <person name="Aury J.M."/>
            <person name="Wincker P."/>
            <person name="Grigoriev I.V."/>
            <person name="Bonfante P."/>
            <person name="Martin F.M."/>
        </authorList>
    </citation>
    <scope>NUCLEOTIDE SEQUENCE [LARGE SCALE GENOMIC DNA]</scope>
    <source>
        <strain evidence="1 2">CCBAS932</strain>
    </source>
</reference>
<dbReference type="AlphaFoldDB" id="A0A3N4L3F4"/>
<organism evidence="1 2">
    <name type="scientific">Morchella conica CCBAS932</name>
    <dbReference type="NCBI Taxonomy" id="1392247"/>
    <lineage>
        <taxon>Eukaryota</taxon>
        <taxon>Fungi</taxon>
        <taxon>Dikarya</taxon>
        <taxon>Ascomycota</taxon>
        <taxon>Pezizomycotina</taxon>
        <taxon>Pezizomycetes</taxon>
        <taxon>Pezizales</taxon>
        <taxon>Morchellaceae</taxon>
        <taxon>Morchella</taxon>
    </lineage>
</organism>
<accession>A0A3N4L3F4</accession>
<gene>
    <name evidence="1" type="ORF">P167DRAFT_581809</name>
</gene>
<dbReference type="EMBL" id="ML119114">
    <property type="protein sequence ID" value="RPB15161.1"/>
    <property type="molecule type" value="Genomic_DNA"/>
</dbReference>
<dbReference type="OrthoDB" id="10298516at2759"/>
<keyword evidence="2" id="KW-1185">Reference proteome</keyword>
<dbReference type="InParanoid" id="A0A3N4L3F4"/>
<proteinExistence type="predicted"/>
<dbReference type="Proteomes" id="UP000277580">
    <property type="component" value="Unassembled WGS sequence"/>
</dbReference>
<name>A0A3N4L3F4_9PEZI</name>
<evidence type="ECO:0000313" key="2">
    <source>
        <dbReference type="Proteomes" id="UP000277580"/>
    </source>
</evidence>